<dbReference type="InterPro" id="IPR037108">
    <property type="entry name" value="TM1727-like_C_sf"/>
</dbReference>
<reference evidence="2 3" key="1">
    <citation type="submission" date="2017-06" db="EMBL/GenBank/DDBJ databases">
        <authorList>
            <consortium name="Pathogen Informatics"/>
        </authorList>
    </citation>
    <scope>NUCLEOTIDE SEQUENCE [LARGE SCALE GENOMIC DNA]</scope>
    <source>
        <strain evidence="2 3">NCTC12947</strain>
    </source>
</reference>
<protein>
    <submittedName>
        <fullName evidence="2">Uncharacterized conserved protein</fullName>
    </submittedName>
</protein>
<dbReference type="InterPro" id="IPR008927">
    <property type="entry name" value="6-PGluconate_DH-like_C_sf"/>
</dbReference>
<accession>A0AAX2GWM3</accession>
<dbReference type="Gene3D" id="3.40.50.720">
    <property type="entry name" value="NAD(P)-binding Rossmann-like Domain"/>
    <property type="match status" value="1"/>
</dbReference>
<evidence type="ECO:0000313" key="2">
    <source>
        <dbReference type="EMBL" id="SNV03715.1"/>
    </source>
</evidence>
<dbReference type="InterPro" id="IPR018931">
    <property type="entry name" value="DUF2520"/>
</dbReference>
<proteinExistence type="predicted"/>
<dbReference type="Pfam" id="PF10728">
    <property type="entry name" value="DUF2520"/>
    <property type="match status" value="1"/>
</dbReference>
<dbReference type="PANTHER" id="PTHR40459:SF1">
    <property type="entry name" value="CONSERVED HYPOTHETICAL ALANINE AND LEUCINE RICH PROTEIN"/>
    <property type="match status" value="1"/>
</dbReference>
<evidence type="ECO:0000313" key="3">
    <source>
        <dbReference type="Proteomes" id="UP000215539"/>
    </source>
</evidence>
<dbReference type="InterPro" id="IPR036291">
    <property type="entry name" value="NAD(P)-bd_dom_sf"/>
</dbReference>
<feature type="domain" description="DUF2520" evidence="1">
    <location>
        <begin position="130"/>
        <end position="253"/>
    </location>
</feature>
<evidence type="ECO:0000259" key="1">
    <source>
        <dbReference type="Pfam" id="PF10728"/>
    </source>
</evidence>
<dbReference type="SUPFAM" id="SSF51735">
    <property type="entry name" value="NAD(P)-binding Rossmann-fold domains"/>
    <property type="match status" value="1"/>
</dbReference>
<dbReference type="PANTHER" id="PTHR40459">
    <property type="entry name" value="CONSERVED HYPOTHETICAL ALANINE AND LEUCINE RICH PROTEIN"/>
    <property type="match status" value="1"/>
</dbReference>
<organism evidence="2 3">
    <name type="scientific">Capnocytophaga haemolytica</name>
    <dbReference type="NCBI Taxonomy" id="45243"/>
    <lineage>
        <taxon>Bacteria</taxon>
        <taxon>Pseudomonadati</taxon>
        <taxon>Bacteroidota</taxon>
        <taxon>Flavobacteriia</taxon>
        <taxon>Flavobacteriales</taxon>
        <taxon>Flavobacteriaceae</taxon>
        <taxon>Capnocytophaga</taxon>
    </lineage>
</organism>
<sequence>MHGQSIEMILNISIIGAGNVAYHLVKALCKQAEVHLVQLYSRGETPKDFEHFPVERVHDFSLLRSVDICILAVKDDAIAEVSRQLPFSGGLVVHTSGNTPMEAIDPKHRRGVFYPLQSFSIGSSVDFKQIPICLEAEHKSDMESLLKPLAGLLSSKIYELNGYQRRMLHVAAVFANNFTNHLIALSEDICKENHIPFEILQPLISGTFERLEHLAPMKAQTGPARRNDTQTISEHLGLLSGERRKIYEIITDSIIKTYEREKL</sequence>
<dbReference type="Proteomes" id="UP000215539">
    <property type="component" value="Chromosome 1"/>
</dbReference>
<dbReference type="Gene3D" id="1.10.1040.20">
    <property type="entry name" value="ProC-like, C-terminal domain"/>
    <property type="match status" value="1"/>
</dbReference>
<dbReference type="AlphaFoldDB" id="A0AAX2GWM3"/>
<gene>
    <name evidence="2" type="ORF">SAMEA44541418_00302</name>
</gene>
<name>A0AAX2GWM3_9FLAO</name>
<dbReference type="EMBL" id="LT906449">
    <property type="protein sequence ID" value="SNV03715.1"/>
    <property type="molecule type" value="Genomic_DNA"/>
</dbReference>
<dbReference type="SUPFAM" id="SSF48179">
    <property type="entry name" value="6-phosphogluconate dehydrogenase C-terminal domain-like"/>
    <property type="match status" value="1"/>
</dbReference>